<dbReference type="Proteomes" id="UP000003704">
    <property type="component" value="Unassembled WGS sequence"/>
</dbReference>
<proteinExistence type="predicted"/>
<evidence type="ECO:0000313" key="2">
    <source>
        <dbReference type="Proteomes" id="UP000003704"/>
    </source>
</evidence>
<protein>
    <submittedName>
        <fullName evidence="1">Uncharacterized protein</fullName>
    </submittedName>
</protein>
<evidence type="ECO:0000313" key="1">
    <source>
        <dbReference type="EMBL" id="EIT68834.1"/>
    </source>
</evidence>
<gene>
    <name evidence="1" type="ORF">WQQ_24160</name>
</gene>
<comment type="caution">
    <text evidence="1">The sequence shown here is derived from an EMBL/GenBank/DDBJ whole genome shotgun (WGS) entry which is preliminary data.</text>
</comment>
<dbReference type="AlphaFoldDB" id="I7ZAE4"/>
<dbReference type="EMBL" id="AKGD01000002">
    <property type="protein sequence ID" value="EIT68834.1"/>
    <property type="molecule type" value="Genomic_DNA"/>
</dbReference>
<keyword evidence="2" id="KW-1185">Reference proteome</keyword>
<name>I7ZAE4_9GAMM</name>
<accession>I7ZAE4</accession>
<sequence>MFAGHLRLFGVSTCRDSAEGNWQPHELISANIFNRPRNVEDSLLIVGQYPWDGSVLGMREDGAIEWCDRLTGVRRRRWSLFGELLLEEVERLTARFDERGQLIDSNRPTIPNY</sequence>
<reference evidence="1 2" key="1">
    <citation type="journal article" date="2012" name="J. Bacteriol.">
        <title>Genome Sequence of n-Alkane-Degrading Hydrocarboniphaga effusa Strain AP103T (ATCC BAA-332T).</title>
        <authorList>
            <person name="Chang H.K."/>
            <person name="Zylstra G.J."/>
            <person name="Chae J.C."/>
        </authorList>
    </citation>
    <scope>NUCLEOTIDE SEQUENCE [LARGE SCALE GENOMIC DNA]</scope>
    <source>
        <strain evidence="1 2">AP103</strain>
    </source>
</reference>
<organism evidence="1 2">
    <name type="scientific">Hydrocarboniphaga effusa AP103</name>
    <dbReference type="NCBI Taxonomy" id="1172194"/>
    <lineage>
        <taxon>Bacteria</taxon>
        <taxon>Pseudomonadati</taxon>
        <taxon>Pseudomonadota</taxon>
        <taxon>Gammaproteobacteria</taxon>
        <taxon>Nevskiales</taxon>
        <taxon>Nevskiaceae</taxon>
        <taxon>Hydrocarboniphaga</taxon>
    </lineage>
</organism>